<dbReference type="Pfam" id="PF13565">
    <property type="entry name" value="HTH_32"/>
    <property type="match status" value="1"/>
</dbReference>
<dbReference type="InterPro" id="IPR001584">
    <property type="entry name" value="Integrase_cat-core"/>
</dbReference>
<dbReference type="SUPFAM" id="SSF46689">
    <property type="entry name" value="Homeodomain-like"/>
    <property type="match status" value="1"/>
</dbReference>
<sequence>MVIMNNSKKDDLDTKIALFRYELIVPVLNRTYPDRSALQYFKRIASAPLKYPDGTSKEYSFQTIRYWYDTYQKEGFSGLMPKTRNDKGRSRKLNKTLKNKIIEMKQTNPRMTATSIYLKLIEDGNILKKDISLSTITRFIASKPEFNHIPVEDMRAFEMEHTNDMWQLDTTYCSYIKDSRGHKLRTYLIMIIDDHSRMIVGYGFFLEDNAVNVQTVLKRAISKYGVPKRLYADNGKPYKNEQLPIICAQLQIQIIHAQVYHGNSKGKIERSFKSVKEQWMYNTDFDQFKNTEDIDSAFALYVNKKNNSPHASLNGNTPVNVFMDDESSIRRVEPERLEKIFYHTATRKVANDATIRLNTKVFETKQEYVGSRITIKYKPDLSEVYIFDDDSYIKISEVKKVDNSKIKRKRPL</sequence>
<dbReference type="AlphaFoldDB" id="A0A9D1XM62"/>
<gene>
    <name evidence="2" type="ORF">H9980_00855</name>
</gene>
<dbReference type="Proteomes" id="UP000886724">
    <property type="component" value="Unassembled WGS sequence"/>
</dbReference>
<reference evidence="2" key="2">
    <citation type="submission" date="2021-04" db="EMBL/GenBank/DDBJ databases">
        <authorList>
            <person name="Gilroy R."/>
        </authorList>
    </citation>
    <scope>NUCLEOTIDE SEQUENCE</scope>
    <source>
        <strain evidence="2">ChiGjej1B1-14440</strain>
    </source>
</reference>
<dbReference type="SUPFAM" id="SSF53098">
    <property type="entry name" value="Ribonuclease H-like"/>
    <property type="match status" value="1"/>
</dbReference>
<evidence type="ECO:0000313" key="2">
    <source>
        <dbReference type="EMBL" id="HIX80510.1"/>
    </source>
</evidence>
<dbReference type="EMBL" id="DXET01000025">
    <property type="protein sequence ID" value="HIX80510.1"/>
    <property type="molecule type" value="Genomic_DNA"/>
</dbReference>
<dbReference type="PANTHER" id="PTHR35004:SF6">
    <property type="entry name" value="TRANSPOSASE"/>
    <property type="match status" value="1"/>
</dbReference>
<feature type="domain" description="Integrase catalytic" evidence="1">
    <location>
        <begin position="146"/>
        <end position="326"/>
    </location>
</feature>
<reference evidence="2" key="1">
    <citation type="journal article" date="2021" name="PeerJ">
        <title>Extensive microbial diversity within the chicken gut microbiome revealed by metagenomics and culture.</title>
        <authorList>
            <person name="Gilroy R."/>
            <person name="Ravi A."/>
            <person name="Getino M."/>
            <person name="Pursley I."/>
            <person name="Horton D.L."/>
            <person name="Alikhan N.F."/>
            <person name="Baker D."/>
            <person name="Gharbi K."/>
            <person name="Hall N."/>
            <person name="Watson M."/>
            <person name="Adriaenssens E.M."/>
            <person name="Foster-Nyarko E."/>
            <person name="Jarju S."/>
            <person name="Secka A."/>
            <person name="Antonio M."/>
            <person name="Oren A."/>
            <person name="Chaudhuri R.R."/>
            <person name="La Ragione R."/>
            <person name="Hildebrand F."/>
            <person name="Pallen M.J."/>
        </authorList>
    </citation>
    <scope>NUCLEOTIDE SEQUENCE</scope>
    <source>
        <strain evidence="2">ChiGjej1B1-14440</strain>
    </source>
</reference>
<evidence type="ECO:0000259" key="1">
    <source>
        <dbReference type="PROSITE" id="PS50994"/>
    </source>
</evidence>
<evidence type="ECO:0000313" key="3">
    <source>
        <dbReference type="Proteomes" id="UP000886724"/>
    </source>
</evidence>
<dbReference type="Gene3D" id="3.30.420.10">
    <property type="entry name" value="Ribonuclease H-like superfamily/Ribonuclease H"/>
    <property type="match status" value="1"/>
</dbReference>
<feature type="non-terminal residue" evidence="2">
    <location>
        <position position="412"/>
    </location>
</feature>
<dbReference type="PANTHER" id="PTHR35004">
    <property type="entry name" value="TRANSPOSASE RV3428C-RELATED"/>
    <property type="match status" value="1"/>
</dbReference>
<proteinExistence type="predicted"/>
<comment type="caution">
    <text evidence="2">The sequence shown here is derived from an EMBL/GenBank/DDBJ whole genome shotgun (WGS) entry which is preliminary data.</text>
</comment>
<dbReference type="Pfam" id="PF00665">
    <property type="entry name" value="rve"/>
    <property type="match status" value="1"/>
</dbReference>
<dbReference type="GO" id="GO:0003676">
    <property type="term" value="F:nucleic acid binding"/>
    <property type="evidence" value="ECO:0007669"/>
    <property type="project" value="InterPro"/>
</dbReference>
<dbReference type="PROSITE" id="PS50994">
    <property type="entry name" value="INTEGRASE"/>
    <property type="match status" value="1"/>
</dbReference>
<dbReference type="InterPro" id="IPR009057">
    <property type="entry name" value="Homeodomain-like_sf"/>
</dbReference>
<dbReference type="InterPro" id="IPR036397">
    <property type="entry name" value="RNaseH_sf"/>
</dbReference>
<dbReference type="GO" id="GO:0015074">
    <property type="term" value="P:DNA integration"/>
    <property type="evidence" value="ECO:0007669"/>
    <property type="project" value="InterPro"/>
</dbReference>
<accession>A0A9D1XM62</accession>
<protein>
    <submittedName>
        <fullName evidence="2">DDE-type integrase/transposase/recombinase</fullName>
    </submittedName>
</protein>
<dbReference type="InterPro" id="IPR012337">
    <property type="entry name" value="RNaseH-like_sf"/>
</dbReference>
<name>A0A9D1XM62_9FIRM</name>
<organism evidence="2 3">
    <name type="scientific">Candidatus Erysipelatoclostridium merdavium</name>
    <dbReference type="NCBI Taxonomy" id="2838566"/>
    <lineage>
        <taxon>Bacteria</taxon>
        <taxon>Bacillati</taxon>
        <taxon>Bacillota</taxon>
        <taxon>Erysipelotrichia</taxon>
        <taxon>Erysipelotrichales</taxon>
        <taxon>Erysipelotrichales incertae sedis</taxon>
    </lineage>
</organism>